<accession>A0A1Z4KW41</accession>
<proteinExistence type="predicted"/>
<geneLocation type="plasmid" evidence="8">
    <name>plasmid3</name>
</geneLocation>
<organism evidence="8 9">
    <name type="scientific">Trichormus variabilis NIES-23</name>
    <dbReference type="NCBI Taxonomy" id="1973479"/>
    <lineage>
        <taxon>Bacteria</taxon>
        <taxon>Bacillati</taxon>
        <taxon>Cyanobacteriota</taxon>
        <taxon>Cyanophyceae</taxon>
        <taxon>Nostocales</taxon>
        <taxon>Nostocaceae</taxon>
        <taxon>Trichormus</taxon>
    </lineage>
</organism>
<keyword evidence="8" id="KW-0614">Plasmid</keyword>
<dbReference type="PANTHER" id="PTHR33841:SF1">
    <property type="entry name" value="DNA METHYLTRANSFERASE A"/>
    <property type="match status" value="1"/>
</dbReference>
<dbReference type="REBASE" id="207034">
    <property type="entry name" value="Ava23ORF60880P"/>
</dbReference>
<dbReference type="SUPFAM" id="SSF53335">
    <property type="entry name" value="S-adenosyl-L-methionine-dependent methyltransferases"/>
    <property type="match status" value="1"/>
</dbReference>
<dbReference type="InterPro" id="IPR002052">
    <property type="entry name" value="DNA_methylase_N6_adenine_CS"/>
</dbReference>
<evidence type="ECO:0000256" key="6">
    <source>
        <dbReference type="SAM" id="MobiDB-lite"/>
    </source>
</evidence>
<keyword evidence="3" id="KW-0808">Transferase</keyword>
<evidence type="ECO:0000313" key="9">
    <source>
        <dbReference type="Proteomes" id="UP000217507"/>
    </source>
</evidence>
<comment type="catalytic activity">
    <reaction evidence="5">
        <text>a 2'-deoxyadenosine in DNA + S-adenosyl-L-methionine = an N(6)-methyl-2'-deoxyadenosine in DNA + S-adenosyl-L-homocysteine + H(+)</text>
        <dbReference type="Rhea" id="RHEA:15197"/>
        <dbReference type="Rhea" id="RHEA-COMP:12418"/>
        <dbReference type="Rhea" id="RHEA-COMP:12419"/>
        <dbReference type="ChEBI" id="CHEBI:15378"/>
        <dbReference type="ChEBI" id="CHEBI:57856"/>
        <dbReference type="ChEBI" id="CHEBI:59789"/>
        <dbReference type="ChEBI" id="CHEBI:90615"/>
        <dbReference type="ChEBI" id="CHEBI:90616"/>
        <dbReference type="EC" id="2.1.1.72"/>
    </reaction>
</comment>
<keyword evidence="2" id="KW-0489">Methyltransferase</keyword>
<name>A0A1Z4KW41_ANAVA</name>
<dbReference type="InterPro" id="IPR029063">
    <property type="entry name" value="SAM-dependent_MTases_sf"/>
</dbReference>
<evidence type="ECO:0000256" key="4">
    <source>
        <dbReference type="ARBA" id="ARBA00022691"/>
    </source>
</evidence>
<dbReference type="GO" id="GO:0003676">
    <property type="term" value="F:nucleic acid binding"/>
    <property type="evidence" value="ECO:0007669"/>
    <property type="project" value="InterPro"/>
</dbReference>
<dbReference type="GO" id="GO:0006304">
    <property type="term" value="P:DNA modification"/>
    <property type="evidence" value="ECO:0007669"/>
    <property type="project" value="InterPro"/>
</dbReference>
<dbReference type="InterPro" id="IPR011639">
    <property type="entry name" value="MethylTrfase_TaqI-like_dom"/>
</dbReference>
<dbReference type="GO" id="GO:0032259">
    <property type="term" value="P:methylation"/>
    <property type="evidence" value="ECO:0007669"/>
    <property type="project" value="UniProtKB-KW"/>
</dbReference>
<evidence type="ECO:0000256" key="3">
    <source>
        <dbReference type="ARBA" id="ARBA00022679"/>
    </source>
</evidence>
<feature type="compositionally biased region" description="Acidic residues" evidence="6">
    <location>
        <begin position="1307"/>
        <end position="1324"/>
    </location>
</feature>
<dbReference type="Gene3D" id="3.40.50.150">
    <property type="entry name" value="Vaccinia Virus protein VP39"/>
    <property type="match status" value="1"/>
</dbReference>
<dbReference type="Pfam" id="PF07669">
    <property type="entry name" value="Eco57I"/>
    <property type="match status" value="1"/>
</dbReference>
<dbReference type="PANTHER" id="PTHR33841">
    <property type="entry name" value="DNA METHYLTRANSFERASE YEEA-RELATED"/>
    <property type="match status" value="1"/>
</dbReference>
<dbReference type="Proteomes" id="UP000217507">
    <property type="component" value="Plasmid Plasmid3 dna"/>
</dbReference>
<sequence length="1324" mass="150111">MSYLTPEAKSKLSSTIRALRERLLTDLQNAIESTYRLSIKTLNKAGLAEEQQVKRQRLEQWLDEQSRSQGKSKKQESEIRDRYLKTAVKLAAATLLNRLVVIKQMEAQVLIKPAVLTGGWQSRGYREFRDFAPDLCKDETEGYGTLLQLLYDELAQELPGLFGNVGVTALFPIPASTLRAAIEALDAAELKDVWLDDTTLGWVYQYWNDPEREALDAKLNGGGKVEPHEIASKTQMFTERYMVEWLLHNSLGQMWLAICKNHGWTAEVEADGTLARLEARRKEWREKRERGEVALDALMPIEPGIEENWKYWVPQPLTADAVTHAPETVRSLKILDPATGSGHFLVIAFGLLFTLYQEEARHRGENWSDRQIVESILENNLYGVDIDPRAIQIAAAALILKARLLSPQASPKHLNLVASNLQLGSLPADDPALVELRREVTEATGIPEKLTNQIVYALQGADYLGTLLKVDTAVDAAISEYESQFKQVIQGDIFKGFGDQKAGFNFQQTKASLLDKLEQFLSRCTSGDDLGLRLRGEQLAAGIRFIRIVRENSYDLVIGNPPYQGTSKMADAGYITNNYPKGKADLYAAFLERGLQLARVGGVSALLTMRNWMFIQQYTQIREYLLENFDLRLIGDLETGAFTEVSAAQVILSVAMSIFYKASPNTAISIAFRPTPEDLKTAGNIERKLAALLSQAERFEFWSVHFDVVKEKPLVYWWDKNFLKLYAETPKMGDETDVKQGMATANNTRFLRQPWEIKLAELLICAAKQLIVSSPENKWVPYIKGAASKVWLEPLSDIVLWQLNAIEIKLFERDGKQASRPQNEDYYFCEGIAFPSIGSNFSARSYRFKSVFGNAGLSVFPKNVANATCLMNSLIARQVIEALNPTVNFLVGDVKRLPLFPIESADEILTQLDVVFTQHEAARETSVEFKKPGASAWNYAQEWAQTAVDREPGTPLPNYEPVYEEPPATNFISYSIGVALGRFGADGEGILNQAPATALPHGILYLSAYSEKDSLEHRACKPIQETWHEYGSIIAKGTQLRKWLRLSFFKDVHLGMYESRPIYFPLSSQRKNFVAFISIHRWADNTLQTLLADYLIPELSQLEGELNDLTTARHQGDKKTQAKAEERYSEVQKLHEELKVFIDLVRQCAEQGPPPANAKDIKREVDARFKMDLDDGVMVNSAALWPLLEPQWNQPKKWWTELCNAQGKKDYDWSHLAARYFPQRVDGKCKLDPSLAVAHGCFWKYHPAKAYEWELRLQDEISEDFSIDEQNSNSLRQAFAKENPQLVQEIIDKEEKRRERKRKKEETQEEDFGPLFEQEEEEAA</sequence>
<dbReference type="PRINTS" id="PR00507">
    <property type="entry name" value="N12N6MTFRASE"/>
</dbReference>
<feature type="region of interest" description="Disordered" evidence="6">
    <location>
        <begin position="1286"/>
        <end position="1324"/>
    </location>
</feature>
<evidence type="ECO:0000256" key="5">
    <source>
        <dbReference type="ARBA" id="ARBA00047942"/>
    </source>
</evidence>
<dbReference type="GO" id="GO:0009007">
    <property type="term" value="F:site-specific DNA-methyltransferase (adenine-specific) activity"/>
    <property type="evidence" value="ECO:0007669"/>
    <property type="project" value="UniProtKB-EC"/>
</dbReference>
<evidence type="ECO:0000256" key="1">
    <source>
        <dbReference type="ARBA" id="ARBA00011900"/>
    </source>
</evidence>
<evidence type="ECO:0000313" key="8">
    <source>
        <dbReference type="EMBL" id="BAY73260.1"/>
    </source>
</evidence>
<dbReference type="EC" id="2.1.1.72" evidence="1"/>
<dbReference type="NCBIfam" id="NF033455">
    <property type="entry name" value="BREX_6_MTaseX"/>
    <property type="match status" value="1"/>
</dbReference>
<gene>
    <name evidence="8" type="ORF">NIES23_60880</name>
</gene>
<evidence type="ECO:0000259" key="7">
    <source>
        <dbReference type="Pfam" id="PF07669"/>
    </source>
</evidence>
<keyword evidence="4" id="KW-0949">S-adenosyl-L-methionine</keyword>
<dbReference type="EMBL" id="AP018219">
    <property type="protein sequence ID" value="BAY73260.1"/>
    <property type="molecule type" value="Genomic_DNA"/>
</dbReference>
<evidence type="ECO:0000256" key="2">
    <source>
        <dbReference type="ARBA" id="ARBA00022603"/>
    </source>
</evidence>
<feature type="domain" description="Type II methyltransferase M.TaqI-like" evidence="7">
    <location>
        <begin position="379"/>
        <end position="637"/>
    </location>
</feature>
<reference evidence="8 9" key="1">
    <citation type="submission" date="2017-06" db="EMBL/GenBank/DDBJ databases">
        <title>Genome sequencing of cyanobaciteial culture collection at National Institute for Environmental Studies (NIES).</title>
        <authorList>
            <person name="Hirose Y."/>
            <person name="Shimura Y."/>
            <person name="Fujisawa T."/>
            <person name="Nakamura Y."/>
            <person name="Kawachi M."/>
        </authorList>
    </citation>
    <scope>NUCLEOTIDE SEQUENCE [LARGE SCALE GENOMIC DNA]</scope>
    <source>
        <strain evidence="8 9">NIES-23</strain>
        <plasmid evidence="9">Plasmid Plasmid3 dna</plasmid>
    </source>
</reference>
<dbReference type="PROSITE" id="PS00092">
    <property type="entry name" value="N6_MTASE"/>
    <property type="match status" value="1"/>
</dbReference>
<dbReference type="InterPro" id="IPR050953">
    <property type="entry name" value="N4_N6_ade-DNA_methylase"/>
</dbReference>
<protein>
    <recommendedName>
        <fullName evidence="1">site-specific DNA-methyltransferase (adenine-specific)</fullName>
        <ecNumber evidence="1">2.1.1.72</ecNumber>
    </recommendedName>
</protein>